<dbReference type="SUPFAM" id="SSF90229">
    <property type="entry name" value="CCCH zinc finger"/>
    <property type="match status" value="1"/>
</dbReference>
<keyword evidence="2 4" id="KW-0863">Zinc-finger</keyword>
<feature type="region of interest" description="Disordered" evidence="6">
    <location>
        <begin position="285"/>
        <end position="312"/>
    </location>
</feature>
<dbReference type="AlphaFoldDB" id="A0A9P8PLD3"/>
<dbReference type="InterPro" id="IPR036855">
    <property type="entry name" value="Znf_CCCH_sf"/>
</dbReference>
<accession>A0A9P8PLD3</accession>
<dbReference type="EMBL" id="JAEUBF010000853">
    <property type="protein sequence ID" value="KAH3674413.1"/>
    <property type="molecule type" value="Genomic_DNA"/>
</dbReference>
<keyword evidence="1 4" id="KW-0479">Metal-binding</keyword>
<dbReference type="InterPro" id="IPR000571">
    <property type="entry name" value="Znf_CCCH"/>
</dbReference>
<dbReference type="OrthoDB" id="3247158at2759"/>
<evidence type="ECO:0000256" key="3">
    <source>
        <dbReference type="ARBA" id="ARBA00022833"/>
    </source>
</evidence>
<evidence type="ECO:0000256" key="2">
    <source>
        <dbReference type="ARBA" id="ARBA00022771"/>
    </source>
</evidence>
<evidence type="ECO:0000259" key="7">
    <source>
        <dbReference type="PROSITE" id="PS50103"/>
    </source>
</evidence>
<evidence type="ECO:0000313" key="8">
    <source>
        <dbReference type="EMBL" id="KAH3674413.1"/>
    </source>
</evidence>
<sequence>MEEFQKRCNEILDNGTLFEEDQVDMLEELVLKKYGNLPAPKVEKIILDIMWKHKDPSKALTHKAEIIKVENVQIKVDIPSFERRLELQKQFLELDAMNEEARQKKFQRTPTQQSKLEQEYSQLLKKTEELRKQLYGDNITQSSITDVPPIDQIYNMFDKTVTKDRIQQALKSCGYNLVDAATLIMAKLKNGSTFEFPTDQTIEPKDVDQANTTITNSTLLHSNKNVTDKKYKVVCSFLIKTGQCLRADCIFNHDLSTVTCSYWLKGNCFNGDNCQFKHGLDNISSSTLEPNTTPNPTSNPTPNPALTSTPNSMPIQSSDLAISVPSSTSSIKKFNANSAISFIPSNPNIVITKPLRKPKFTPWDNPTESPYFKTYLNYKTGALKFEIQRKKYAQMSTEAWKSNKSGEAKKLSDKANKFEEKYFDSLKLADDDLFSYSETQENELWFEMYGLEFNDATSQLQSSITDTKSKYLRGSKTIYLVVPIISDTQSYKKTTKPILFWLESELYRYQYYNMGSNQLGSIIAIDPWSI</sequence>
<feature type="domain" description="C3H1-type" evidence="7">
    <location>
        <begin position="254"/>
        <end position="281"/>
    </location>
</feature>
<dbReference type="Pfam" id="PF00642">
    <property type="entry name" value="zf-CCCH"/>
    <property type="match status" value="1"/>
</dbReference>
<dbReference type="Gene3D" id="4.10.1000.10">
    <property type="entry name" value="Zinc finger, CCCH-type"/>
    <property type="match status" value="1"/>
</dbReference>
<feature type="coiled-coil region" evidence="5">
    <location>
        <begin position="82"/>
        <end position="133"/>
    </location>
</feature>
<feature type="compositionally biased region" description="Low complexity" evidence="6">
    <location>
        <begin position="285"/>
        <end position="296"/>
    </location>
</feature>
<evidence type="ECO:0000256" key="5">
    <source>
        <dbReference type="SAM" id="Coils"/>
    </source>
</evidence>
<dbReference type="GO" id="GO:0008270">
    <property type="term" value="F:zinc ion binding"/>
    <property type="evidence" value="ECO:0007669"/>
    <property type="project" value="UniProtKB-KW"/>
</dbReference>
<gene>
    <name evidence="8" type="ORF">WICMUC_003250</name>
</gene>
<dbReference type="Proteomes" id="UP000769528">
    <property type="component" value="Unassembled WGS sequence"/>
</dbReference>
<evidence type="ECO:0000256" key="6">
    <source>
        <dbReference type="SAM" id="MobiDB-lite"/>
    </source>
</evidence>
<dbReference type="PROSITE" id="PS50103">
    <property type="entry name" value="ZF_C3H1"/>
    <property type="match status" value="1"/>
</dbReference>
<reference evidence="8" key="1">
    <citation type="journal article" date="2021" name="Open Biol.">
        <title>Shared evolutionary footprints suggest mitochondrial oxidative damage underlies multiple complex I losses in fungi.</title>
        <authorList>
            <person name="Schikora-Tamarit M.A."/>
            <person name="Marcet-Houben M."/>
            <person name="Nosek J."/>
            <person name="Gabaldon T."/>
        </authorList>
    </citation>
    <scope>NUCLEOTIDE SEQUENCE</scope>
    <source>
        <strain evidence="8">CBS6341</strain>
    </source>
</reference>
<evidence type="ECO:0000313" key="9">
    <source>
        <dbReference type="Proteomes" id="UP000769528"/>
    </source>
</evidence>
<keyword evidence="9" id="KW-1185">Reference proteome</keyword>
<comment type="caution">
    <text evidence="8">The sequence shown here is derived from an EMBL/GenBank/DDBJ whole genome shotgun (WGS) entry which is preliminary data.</text>
</comment>
<reference evidence="8" key="2">
    <citation type="submission" date="2021-01" db="EMBL/GenBank/DDBJ databases">
        <authorList>
            <person name="Schikora-Tamarit M.A."/>
        </authorList>
    </citation>
    <scope>NUCLEOTIDE SEQUENCE</scope>
    <source>
        <strain evidence="8">CBS6341</strain>
    </source>
</reference>
<proteinExistence type="predicted"/>
<name>A0A9P8PLD3_9ASCO</name>
<keyword evidence="5" id="KW-0175">Coiled coil</keyword>
<keyword evidence="3 4" id="KW-0862">Zinc</keyword>
<dbReference type="SMART" id="SM00356">
    <property type="entry name" value="ZnF_C3H1"/>
    <property type="match status" value="2"/>
</dbReference>
<evidence type="ECO:0000256" key="4">
    <source>
        <dbReference type="PROSITE-ProRule" id="PRU00723"/>
    </source>
</evidence>
<feature type="zinc finger region" description="C3H1-type" evidence="4">
    <location>
        <begin position="254"/>
        <end position="281"/>
    </location>
</feature>
<organism evidence="8 9">
    <name type="scientific">Wickerhamomyces mucosus</name>
    <dbReference type="NCBI Taxonomy" id="1378264"/>
    <lineage>
        <taxon>Eukaryota</taxon>
        <taxon>Fungi</taxon>
        <taxon>Dikarya</taxon>
        <taxon>Ascomycota</taxon>
        <taxon>Saccharomycotina</taxon>
        <taxon>Saccharomycetes</taxon>
        <taxon>Phaffomycetales</taxon>
        <taxon>Wickerhamomycetaceae</taxon>
        <taxon>Wickerhamomyces</taxon>
    </lineage>
</organism>
<protein>
    <recommendedName>
        <fullName evidence="7">C3H1-type domain-containing protein</fullName>
    </recommendedName>
</protein>
<evidence type="ECO:0000256" key="1">
    <source>
        <dbReference type="ARBA" id="ARBA00022723"/>
    </source>
</evidence>